<feature type="transmembrane region" description="Helical" evidence="1">
    <location>
        <begin position="374"/>
        <end position="397"/>
    </location>
</feature>
<keyword evidence="1" id="KW-1133">Transmembrane helix</keyword>
<dbReference type="AlphaFoldDB" id="A0AAD9W4D4"/>
<dbReference type="EMBL" id="JAUJFL010000003">
    <property type="protein sequence ID" value="KAK2607675.1"/>
    <property type="molecule type" value="Genomic_DNA"/>
</dbReference>
<organism evidence="2 3">
    <name type="scientific">Phomopsis amygdali</name>
    <name type="common">Fusicoccum amygdali</name>
    <dbReference type="NCBI Taxonomy" id="1214568"/>
    <lineage>
        <taxon>Eukaryota</taxon>
        <taxon>Fungi</taxon>
        <taxon>Dikarya</taxon>
        <taxon>Ascomycota</taxon>
        <taxon>Pezizomycotina</taxon>
        <taxon>Sordariomycetes</taxon>
        <taxon>Sordariomycetidae</taxon>
        <taxon>Diaporthales</taxon>
        <taxon>Diaporthaceae</taxon>
        <taxon>Diaporthe</taxon>
    </lineage>
</organism>
<dbReference type="Proteomes" id="UP001265746">
    <property type="component" value="Unassembled WGS sequence"/>
</dbReference>
<sequence length="510" mass="57108">MSSSQLSHNSSVSIRLRSRSARWDRSVPPLFRPILRAYLLGYAFTVGPRLLALVLYHALKLIRTRRKAVDGPAENKPEPLLLQSLLRTVRAGFEWQRFPTFCAALVGGSTLLEPALRKALTRILKGLAETTRTRLSRYLSSFIAAWFSLRLLQSKQSIPSTTTLTTAATPLASPKPDQTPRPQAGRTLDLTLFAATRALDVLVGELWSRRRNIRSPSASTTTKTLDHFASSLADPLIFAFSSSLIMWNWFYNPATLPRAYNKWIASAASVDQRLIVALQRVRDGVMRYGEDTGQAALLQDMCEEYRWPLQWGDPATSVPFPCEMVHMGVGPSCELHALSRFGRAWLWSMRTYLPLQLAVLLLRLRSLKTLKRDLVRAFLSASRSSAFLGTFITLFYYSICLARTRVGPHLLGVDVKARQKIDGGICVGTGCFLCGWSVLLEPFSRRRELALFVAPRAVATMLPRKYDADKQWRETLVFSASTAVVFTCVMENKRRVRGVLGGLLRTVLAA</sequence>
<feature type="transmembrane region" description="Helical" evidence="1">
    <location>
        <begin position="37"/>
        <end position="59"/>
    </location>
</feature>
<keyword evidence="1" id="KW-0472">Membrane</keyword>
<gene>
    <name evidence="2" type="ORF">N8I77_006337</name>
</gene>
<dbReference type="PANTHER" id="PTHR12459:SF15">
    <property type="entry name" value="TRANSMEMBRANE PROTEIN 135"/>
    <property type="match status" value="1"/>
</dbReference>
<evidence type="ECO:0000256" key="1">
    <source>
        <dbReference type="SAM" id="Phobius"/>
    </source>
</evidence>
<keyword evidence="1" id="KW-0812">Transmembrane</keyword>
<evidence type="ECO:0000313" key="2">
    <source>
        <dbReference type="EMBL" id="KAK2607674.1"/>
    </source>
</evidence>
<reference evidence="2" key="1">
    <citation type="submission" date="2023-06" db="EMBL/GenBank/DDBJ databases">
        <authorList>
            <person name="Noh H."/>
        </authorList>
    </citation>
    <scope>NUCLEOTIDE SEQUENCE</scope>
    <source>
        <strain evidence="2">DUCC20226</strain>
    </source>
</reference>
<comment type="caution">
    <text evidence="2">The sequence shown here is derived from an EMBL/GenBank/DDBJ whole genome shotgun (WGS) entry which is preliminary data.</text>
</comment>
<proteinExistence type="predicted"/>
<dbReference type="PANTHER" id="PTHR12459">
    <property type="entry name" value="TRANSMEMBRANE PROTEIN 135-RELATED"/>
    <property type="match status" value="1"/>
</dbReference>
<accession>A0AAD9W4D4</accession>
<keyword evidence="3" id="KW-1185">Reference proteome</keyword>
<evidence type="ECO:0000313" key="3">
    <source>
        <dbReference type="Proteomes" id="UP001265746"/>
    </source>
</evidence>
<evidence type="ECO:0008006" key="4">
    <source>
        <dbReference type="Google" id="ProtNLM"/>
    </source>
</evidence>
<protein>
    <recommendedName>
        <fullName evidence="4">Integral membrane protein</fullName>
    </recommendedName>
</protein>
<dbReference type="EMBL" id="JAUJFL010000003">
    <property type="protein sequence ID" value="KAK2607674.1"/>
    <property type="molecule type" value="Genomic_DNA"/>
</dbReference>
<dbReference type="InterPro" id="IPR026749">
    <property type="entry name" value="Tmem135"/>
</dbReference>
<name>A0AAD9W4D4_PHOAM</name>